<evidence type="ECO:0000256" key="1">
    <source>
        <dbReference type="SAM" id="Coils"/>
    </source>
</evidence>
<dbReference type="InterPro" id="IPR051235">
    <property type="entry name" value="CEP152/SHC-Transforming"/>
</dbReference>
<evidence type="ECO:0008006" key="5">
    <source>
        <dbReference type="Google" id="ProtNLM"/>
    </source>
</evidence>
<dbReference type="Proteomes" id="UP001381693">
    <property type="component" value="Unassembled WGS sequence"/>
</dbReference>
<gene>
    <name evidence="3" type="ORF">SK128_012212</name>
</gene>
<dbReference type="GO" id="GO:0005813">
    <property type="term" value="C:centrosome"/>
    <property type="evidence" value="ECO:0007669"/>
    <property type="project" value="TreeGrafter"/>
</dbReference>
<feature type="coiled-coil region" evidence="1">
    <location>
        <begin position="1062"/>
        <end position="1153"/>
    </location>
</feature>
<feature type="coiled-coil region" evidence="1">
    <location>
        <begin position="913"/>
        <end position="1010"/>
    </location>
</feature>
<dbReference type="GO" id="GO:0007099">
    <property type="term" value="P:centriole replication"/>
    <property type="evidence" value="ECO:0007669"/>
    <property type="project" value="TreeGrafter"/>
</dbReference>
<accession>A0AAN9A144</accession>
<feature type="coiled-coil region" evidence="1">
    <location>
        <begin position="431"/>
        <end position="472"/>
    </location>
</feature>
<dbReference type="PANTHER" id="PTHR10337:SF6">
    <property type="entry name" value="CENTROSOMAL PROTEIN OF 152 KDA"/>
    <property type="match status" value="1"/>
</dbReference>
<feature type="coiled-coil region" evidence="1">
    <location>
        <begin position="279"/>
        <end position="327"/>
    </location>
</feature>
<feature type="non-terminal residue" evidence="3">
    <location>
        <position position="1"/>
    </location>
</feature>
<keyword evidence="4" id="KW-1185">Reference proteome</keyword>
<sequence length="1258" mass="145859">VVMDNAGQSLFMGGSIHIENLRPPDQDEEDEEEVQLQQEREAEIQEMLVDAFDDIEESESFANASSQYSMASNNVHHTPQQEFPDTPRSNNRSQVYAYGYTKDLNGRKTDEVASYSGVEYELEKEYSQHDCGTPWSDESNSCRYSPVAVQDPIEKDHLTDQEEVDNINGQSHYLPNGLNFKKHTHDPYLADKYNNGVVFDDCFEGTVSTDKYQAPETSYDQLKLLYEARGRELDKMVEELSKVKSDNIRSVRVLQHKINLVISEKESKEISLKHSQVLVTERDALIKNMQEDLNELQKKNHANEERIKKLQLELESSDSTISSLECQITQLKSADSLARNQQLHDDFVKKLRQGNEAERELLLRKVQLAEQGSASHLEEAKTLREQLKTLRREHDEVLLQKMEAVTKLTIAGQQLQKQYEDLLQSHGSQKTLEMQLRIKCLENEKGNLEKTNKTLESELKTAREELKGLEIALKYDIFRDASPSENSLAQLGIKKVLNYDDTVSKESDVSEKAVSATQALTKMREELKKSIMANKMKRDEIARLHEDFRKKQDLLKKCQSDLKSSQVEIEELKESVLMLKLGKMEGQVQEVTNNQEPYVNVKKIQAENIALKEELLLLQTSFKNIKHLSRELSVLLVDLKKNIPNLHTSDKPNEFKRIFTSILQCISELNDKMSSAEKYQQVILQMRGEIQKLYEESNMWEKRLQDIEVKLTVSLQMIETAKGNTNAENEYIRAQGVLKQLYTDIKLQVQLIKEKTFTVNESNVALKEQLISLKLEVEREKEKNFTLVQEKIALQADLVLLAEKKDRENSLALQNCQDTYLKFHENVVKELQEGFDAEYEGIGLKLKMEISRLAEELTKVKSLYNELSEERNSLEMRLNAVNKDNAREHAFSREHETQENRDLCSHLECKCKIKELENQIMNKNCVLEKLQKEVERGRKEMQVIEKDLENEKNLRQNDVKRLFAERDDKANLHKQCQEMVKNHEELQQKCLELEESNQNLKEKLANDSTTSLLTKIQGVLMTKEGDTEKMNKVKQQLEFEICNLKQNILVLEGKRSDDVKSFKSLEKTNEELMEQILSLTKAAEVREQEREEDIKKSSDMVLKLEVELEDQREKATSSKRAYDKTIQNLMPTIRSLESRLEAAHLENKGVKTEFNILNKKYEEVKTKCGEIDSKYENLKIKLFKKRKCILIKSERLDARLKALREHVSSRVKEYFDTLNRNDKDCVEKIIAILSECCDAQPDTEEIIKLLDQIDIKLK</sequence>
<feature type="coiled-coil region" evidence="1">
    <location>
        <begin position="373"/>
        <end position="400"/>
    </location>
</feature>
<dbReference type="PANTHER" id="PTHR10337">
    <property type="entry name" value="SHC TRANSFORMING PROTEIN"/>
    <property type="match status" value="1"/>
</dbReference>
<proteinExistence type="predicted"/>
<reference evidence="3 4" key="1">
    <citation type="submission" date="2023-11" db="EMBL/GenBank/DDBJ databases">
        <title>Halocaridina rubra genome assembly.</title>
        <authorList>
            <person name="Smith C."/>
        </authorList>
    </citation>
    <scope>NUCLEOTIDE SEQUENCE [LARGE SCALE GENOMIC DNA]</scope>
    <source>
        <strain evidence="3">EP-1</strain>
        <tissue evidence="3">Whole</tissue>
    </source>
</reference>
<evidence type="ECO:0000313" key="3">
    <source>
        <dbReference type="EMBL" id="KAK7076431.1"/>
    </source>
</evidence>
<organism evidence="3 4">
    <name type="scientific">Halocaridina rubra</name>
    <name type="common">Hawaiian red shrimp</name>
    <dbReference type="NCBI Taxonomy" id="373956"/>
    <lineage>
        <taxon>Eukaryota</taxon>
        <taxon>Metazoa</taxon>
        <taxon>Ecdysozoa</taxon>
        <taxon>Arthropoda</taxon>
        <taxon>Crustacea</taxon>
        <taxon>Multicrustacea</taxon>
        <taxon>Malacostraca</taxon>
        <taxon>Eumalacostraca</taxon>
        <taxon>Eucarida</taxon>
        <taxon>Decapoda</taxon>
        <taxon>Pleocyemata</taxon>
        <taxon>Caridea</taxon>
        <taxon>Atyoidea</taxon>
        <taxon>Atyidae</taxon>
        <taxon>Halocaridina</taxon>
    </lineage>
</organism>
<evidence type="ECO:0000256" key="2">
    <source>
        <dbReference type="SAM" id="MobiDB-lite"/>
    </source>
</evidence>
<keyword evidence="1" id="KW-0175">Coiled coil</keyword>
<name>A0AAN9A144_HALRR</name>
<evidence type="ECO:0000313" key="4">
    <source>
        <dbReference type="Proteomes" id="UP001381693"/>
    </source>
</evidence>
<feature type="region of interest" description="Disordered" evidence="2">
    <location>
        <begin position="14"/>
        <end position="34"/>
    </location>
</feature>
<dbReference type="EMBL" id="JAXCGZ010009671">
    <property type="protein sequence ID" value="KAK7076431.1"/>
    <property type="molecule type" value="Genomic_DNA"/>
</dbReference>
<feature type="coiled-coil region" evidence="1">
    <location>
        <begin position="850"/>
        <end position="884"/>
    </location>
</feature>
<dbReference type="AlphaFoldDB" id="A0AAN9A144"/>
<comment type="caution">
    <text evidence="3">The sequence shown here is derived from an EMBL/GenBank/DDBJ whole genome shotgun (WGS) entry which is preliminary data.</text>
</comment>
<feature type="coiled-coil region" evidence="1">
    <location>
        <begin position="676"/>
        <end position="710"/>
    </location>
</feature>
<protein>
    <recommendedName>
        <fullName evidence="5">Centrosomal protein of 152 kDa</fullName>
    </recommendedName>
</protein>